<dbReference type="PANTHER" id="PTHR30004:SF6">
    <property type="entry name" value="D-THREONATE 4-PHOSPHATE DEHYDROGENASE"/>
    <property type="match status" value="1"/>
</dbReference>
<dbReference type="Pfam" id="PF04166">
    <property type="entry name" value="PdxA"/>
    <property type="match status" value="1"/>
</dbReference>
<sequence>MKIGLTIGDQSGIGLEIIKKSIPLFSDVEFQIIGKVIPKELISYGQVSPTCGRLAGEAIKEAIDLALKGEIDAVVTAPIHKGAFNLGGWKYAGHTEMFADLTNTSNYAMMLIHHNLRVIHVTTHCSLRQALDLITTDRVYETIKIAHNACRQLGIDKPRIAVAGLNPHCGEEGTFGNEEKEILLPAIKMAKEENILVSDSIPADVVFAKGLGGAYDCVVAMYHDQGHIPVKTVGFKWEKEEWGEIDGVNATFGLPIIRTSPDHGVAFGKAGKGTADPTSMISAIKIAIQLVESRDAEKDGKCS</sequence>
<evidence type="ECO:0000256" key="1">
    <source>
        <dbReference type="ARBA" id="ARBA00022723"/>
    </source>
</evidence>
<dbReference type="SUPFAM" id="SSF53659">
    <property type="entry name" value="Isocitrate/Isopropylmalate dehydrogenase-like"/>
    <property type="match status" value="1"/>
</dbReference>
<dbReference type="GO" id="GO:0016491">
    <property type="term" value="F:oxidoreductase activity"/>
    <property type="evidence" value="ECO:0007669"/>
    <property type="project" value="UniProtKB-KW"/>
</dbReference>
<dbReference type="Gene3D" id="3.40.718.10">
    <property type="entry name" value="Isopropylmalate Dehydrogenase"/>
    <property type="match status" value="1"/>
</dbReference>
<evidence type="ECO:0000256" key="2">
    <source>
        <dbReference type="ARBA" id="ARBA00023002"/>
    </source>
</evidence>
<accession>A0A6M3LNP6</accession>
<protein>
    <submittedName>
        <fullName evidence="4">Putative pyridoxal phosphate biosynthetic protein</fullName>
    </submittedName>
</protein>
<dbReference type="InterPro" id="IPR005255">
    <property type="entry name" value="PdxA_fam"/>
</dbReference>
<evidence type="ECO:0000256" key="3">
    <source>
        <dbReference type="ARBA" id="ARBA00023027"/>
    </source>
</evidence>
<proteinExistence type="predicted"/>
<dbReference type="GO" id="GO:0051287">
    <property type="term" value="F:NAD binding"/>
    <property type="evidence" value="ECO:0007669"/>
    <property type="project" value="InterPro"/>
</dbReference>
<dbReference type="AlphaFoldDB" id="A0A6M3LNP6"/>
<evidence type="ECO:0000313" key="4">
    <source>
        <dbReference type="EMBL" id="QJA95034.1"/>
    </source>
</evidence>
<dbReference type="EMBL" id="MT143280">
    <property type="protein sequence ID" value="QJA95034.1"/>
    <property type="molecule type" value="Genomic_DNA"/>
</dbReference>
<keyword evidence="3" id="KW-0520">NAD</keyword>
<dbReference type="GO" id="GO:0046872">
    <property type="term" value="F:metal ion binding"/>
    <property type="evidence" value="ECO:0007669"/>
    <property type="project" value="UniProtKB-KW"/>
</dbReference>
<dbReference type="PANTHER" id="PTHR30004">
    <property type="entry name" value="4-HYDROXYTHREONINE-4-PHOSPHATE DEHYDROGENASE"/>
    <property type="match status" value="1"/>
</dbReference>
<gene>
    <name evidence="4" type="ORF">MM415B03680_0007</name>
</gene>
<organism evidence="4">
    <name type="scientific">viral metagenome</name>
    <dbReference type="NCBI Taxonomy" id="1070528"/>
    <lineage>
        <taxon>unclassified sequences</taxon>
        <taxon>metagenomes</taxon>
        <taxon>organismal metagenomes</taxon>
    </lineage>
</organism>
<dbReference type="NCBIfam" id="TIGR00557">
    <property type="entry name" value="pdxA"/>
    <property type="match status" value="1"/>
</dbReference>
<name>A0A6M3LNP6_9ZZZZ</name>
<keyword evidence="1" id="KW-0479">Metal-binding</keyword>
<reference evidence="4" key="1">
    <citation type="submission" date="2020-03" db="EMBL/GenBank/DDBJ databases">
        <title>The deep terrestrial virosphere.</title>
        <authorList>
            <person name="Holmfeldt K."/>
            <person name="Nilsson E."/>
            <person name="Simone D."/>
            <person name="Lopez-Fernandez M."/>
            <person name="Wu X."/>
            <person name="de Brujin I."/>
            <person name="Lundin D."/>
            <person name="Andersson A."/>
            <person name="Bertilsson S."/>
            <person name="Dopson M."/>
        </authorList>
    </citation>
    <scope>NUCLEOTIDE SEQUENCE</scope>
    <source>
        <strain evidence="4">MM415B03680</strain>
    </source>
</reference>
<keyword evidence="2" id="KW-0560">Oxidoreductase</keyword>